<dbReference type="EMBL" id="CP040710">
    <property type="protein sequence ID" value="QCX00823.1"/>
    <property type="molecule type" value="Genomic_DNA"/>
</dbReference>
<sequence length="231" mass="26276">MNTLRIVGYALLLFFFVAFKPISACEYAGSNINFVKTQTEKALAKDDLNLIRYYTFKALNALEKSKKELEACKCEYASISVEESAYLLKRATRADDIKDSKDLLKRALRNTVSGIDALQIHDEQHITKKPEDLLAINDDRGANLDEGLGNSENIPFKEKLDASLEKYRKSLDKVVRTVNCNDAKAFAKAIYENCEQELLTKGLSEQKKYYNLRTQEITAEALIRIQEKCND</sequence>
<dbReference type="RefSeq" id="WP_138853166.1">
    <property type="nucleotide sequence ID" value="NZ_CP040710.1"/>
</dbReference>
<proteinExistence type="predicted"/>
<protein>
    <submittedName>
        <fullName evidence="1">Uncharacterized protein</fullName>
    </submittedName>
</protein>
<evidence type="ECO:0000313" key="1">
    <source>
        <dbReference type="EMBL" id="QCX00823.1"/>
    </source>
</evidence>
<evidence type="ECO:0000313" key="2">
    <source>
        <dbReference type="Proteomes" id="UP000310017"/>
    </source>
</evidence>
<dbReference type="AlphaFoldDB" id="A0A5B7SUI0"/>
<reference evidence="1 2" key="1">
    <citation type="submission" date="2019-05" db="EMBL/GenBank/DDBJ databases">
        <title>Genome sequencing of F202Z8.</title>
        <authorList>
            <person name="Kwon Y.M."/>
        </authorList>
    </citation>
    <scope>NUCLEOTIDE SEQUENCE [LARGE SCALE GENOMIC DNA]</scope>
    <source>
        <strain evidence="1 2">F202Z8</strain>
    </source>
</reference>
<accession>A0A5B7SUI0</accession>
<dbReference type="Proteomes" id="UP000310017">
    <property type="component" value="Chromosome"/>
</dbReference>
<keyword evidence="2" id="KW-1185">Reference proteome</keyword>
<gene>
    <name evidence="1" type="ORF">FGM00_12145</name>
</gene>
<dbReference type="OrthoDB" id="1427740at2"/>
<dbReference type="KEGG" id="asag:FGM00_12145"/>
<name>A0A5B7SUI0_9FLAO</name>
<organism evidence="1 2">
    <name type="scientific">Aggregatimonas sangjinii</name>
    <dbReference type="NCBI Taxonomy" id="2583587"/>
    <lineage>
        <taxon>Bacteria</taxon>
        <taxon>Pseudomonadati</taxon>
        <taxon>Bacteroidota</taxon>
        <taxon>Flavobacteriia</taxon>
        <taxon>Flavobacteriales</taxon>
        <taxon>Flavobacteriaceae</taxon>
        <taxon>Aggregatimonas</taxon>
    </lineage>
</organism>